<reference evidence="1" key="1">
    <citation type="submission" date="2020-03" db="EMBL/GenBank/DDBJ databases">
        <title>The deep terrestrial virosphere.</title>
        <authorList>
            <person name="Holmfeldt K."/>
            <person name="Nilsson E."/>
            <person name="Simone D."/>
            <person name="Lopez-Fernandez M."/>
            <person name="Wu X."/>
            <person name="de Brujin I."/>
            <person name="Lundin D."/>
            <person name="Andersson A."/>
            <person name="Bertilsson S."/>
            <person name="Dopson M."/>
        </authorList>
    </citation>
    <scope>NUCLEOTIDE SEQUENCE</scope>
    <source>
        <strain evidence="1">MM415B02229</strain>
    </source>
</reference>
<name>A0A6M3KTB9_9ZZZZ</name>
<accession>A0A6M3KTB9</accession>
<protein>
    <submittedName>
        <fullName evidence="1">Uncharacterized protein</fullName>
    </submittedName>
</protein>
<evidence type="ECO:0000313" key="1">
    <source>
        <dbReference type="EMBL" id="QJA85383.1"/>
    </source>
</evidence>
<dbReference type="EMBL" id="MT142570">
    <property type="protein sequence ID" value="QJA85383.1"/>
    <property type="molecule type" value="Genomic_DNA"/>
</dbReference>
<gene>
    <name evidence="1" type="ORF">MM415B02229_0021</name>
</gene>
<dbReference type="AlphaFoldDB" id="A0A6M3KTB9"/>
<proteinExistence type="predicted"/>
<organism evidence="1">
    <name type="scientific">viral metagenome</name>
    <dbReference type="NCBI Taxonomy" id="1070528"/>
    <lineage>
        <taxon>unclassified sequences</taxon>
        <taxon>metagenomes</taxon>
        <taxon>organismal metagenomes</taxon>
    </lineage>
</organism>
<sequence>MNAAIILMDEKAILDWLQFKDGKIQTFREVTGCNIDNEYIKQFELVVEHPDLPEVRKGYSLMRISPAYHFTKRGRFTRIIRVDPPKMKRKVKK</sequence>